<evidence type="ECO:0000313" key="3">
    <source>
        <dbReference type="Proteomes" id="UP001549920"/>
    </source>
</evidence>
<dbReference type="InterPro" id="IPR019080">
    <property type="entry name" value="YqaJ_viral_recombinase"/>
</dbReference>
<dbReference type="InterPro" id="IPR011604">
    <property type="entry name" value="PDDEXK-like_dom_sf"/>
</dbReference>
<dbReference type="InterPro" id="IPR011335">
    <property type="entry name" value="Restrct_endonuc-II-like"/>
</dbReference>
<dbReference type="EMBL" id="JBEUOH010000014">
    <property type="protein sequence ID" value="KAL0879693.1"/>
    <property type="molecule type" value="Genomic_DNA"/>
</dbReference>
<accession>A0ABR3HT73</accession>
<feature type="domain" description="YqaJ viral recombinase" evidence="1">
    <location>
        <begin position="241"/>
        <end position="359"/>
    </location>
</feature>
<dbReference type="Gene3D" id="3.90.320.10">
    <property type="match status" value="1"/>
</dbReference>
<dbReference type="PANTHER" id="PTHR39953:SF1">
    <property type="entry name" value="RE54151P"/>
    <property type="match status" value="1"/>
</dbReference>
<keyword evidence="3" id="KW-1185">Reference proteome</keyword>
<dbReference type="Proteomes" id="UP001549920">
    <property type="component" value="Unassembled WGS sequence"/>
</dbReference>
<evidence type="ECO:0000259" key="1">
    <source>
        <dbReference type="Pfam" id="PF09588"/>
    </source>
</evidence>
<protein>
    <recommendedName>
        <fullName evidence="1">YqaJ viral recombinase domain-containing protein</fullName>
    </recommendedName>
</protein>
<reference evidence="2 3" key="1">
    <citation type="submission" date="2024-06" db="EMBL/GenBank/DDBJ databases">
        <title>A chromosome-level genome assembly of beet webworm, Loxostege sticticalis.</title>
        <authorList>
            <person name="Zhang Y."/>
        </authorList>
    </citation>
    <scope>NUCLEOTIDE SEQUENCE [LARGE SCALE GENOMIC DNA]</scope>
    <source>
        <strain evidence="2">AQ026</strain>
        <tissue evidence="2">Whole body</tissue>
    </source>
</reference>
<dbReference type="SUPFAM" id="SSF52980">
    <property type="entry name" value="Restriction endonuclease-like"/>
    <property type="match status" value="1"/>
</dbReference>
<dbReference type="PANTHER" id="PTHR39953">
    <property type="entry name" value="RE54151P"/>
    <property type="match status" value="1"/>
</dbReference>
<comment type="caution">
    <text evidence="2">The sequence shown here is derived from an EMBL/GenBank/DDBJ whole genome shotgun (WGS) entry which is preliminary data.</text>
</comment>
<proteinExistence type="predicted"/>
<evidence type="ECO:0000313" key="2">
    <source>
        <dbReference type="EMBL" id="KAL0879693.1"/>
    </source>
</evidence>
<name>A0ABR3HT73_LOXSC</name>
<gene>
    <name evidence="2" type="ORF">ABMA27_003408</name>
</gene>
<dbReference type="Pfam" id="PF09588">
    <property type="entry name" value="YqaJ"/>
    <property type="match status" value="1"/>
</dbReference>
<organism evidence="2 3">
    <name type="scientific">Loxostege sticticalis</name>
    <name type="common">Beet webworm moth</name>
    <dbReference type="NCBI Taxonomy" id="481309"/>
    <lineage>
        <taxon>Eukaryota</taxon>
        <taxon>Metazoa</taxon>
        <taxon>Ecdysozoa</taxon>
        <taxon>Arthropoda</taxon>
        <taxon>Hexapoda</taxon>
        <taxon>Insecta</taxon>
        <taxon>Pterygota</taxon>
        <taxon>Neoptera</taxon>
        <taxon>Endopterygota</taxon>
        <taxon>Lepidoptera</taxon>
        <taxon>Glossata</taxon>
        <taxon>Ditrysia</taxon>
        <taxon>Pyraloidea</taxon>
        <taxon>Crambidae</taxon>
        <taxon>Pyraustinae</taxon>
        <taxon>Loxostege</taxon>
    </lineage>
</organism>
<sequence>MQGWLNSEVGDLIKTVRSYRRETQSPKPLPQLPAPPCLESNPNITKDNTKELKEISAKLTSLATEIHYLQKDRNSTLNRTTRDSYKVDAVSYVQVKRDGKLCTVKCKICPEHKVHAKLYRCSLMLDEEEENILSVRCEHCVASQWRYKHAILAYNIHITAKELSKGNPVFPGNSSALKKFLQKAKKRKITDCELLKYQHTHCVSEVEAVSVHQLACNHKEKHSVIQKVEELTREQSKSALWFELRYGRITTSRAFEVSRCKTRDGTLIALILGGKIPDTQSMKRGRTLEDYVRKTVIEILRKPINKCGLLLSSTYPMIAGSTDGIFEDGIIEIKCPLSEKTYKNYVKNGEPTEKYNAQMKNKQNNKLYLLILMFHLLFLFYPDK</sequence>